<organism evidence="5 6">
    <name type="scientific">Ganoderma sinense ZZ0214-1</name>
    <dbReference type="NCBI Taxonomy" id="1077348"/>
    <lineage>
        <taxon>Eukaryota</taxon>
        <taxon>Fungi</taxon>
        <taxon>Dikarya</taxon>
        <taxon>Basidiomycota</taxon>
        <taxon>Agaricomycotina</taxon>
        <taxon>Agaricomycetes</taxon>
        <taxon>Polyporales</taxon>
        <taxon>Polyporaceae</taxon>
        <taxon>Ganoderma</taxon>
    </lineage>
</organism>
<keyword evidence="4" id="KW-0187">Copper transport</keyword>
<keyword evidence="4" id="KW-0186">Copper</keyword>
<comment type="subcellular location">
    <subcellularLocation>
        <location evidence="4">Membrane</location>
        <topology evidence="4">Multi-pass membrane protein</topology>
    </subcellularLocation>
</comment>
<keyword evidence="3 4" id="KW-0472">Membrane</keyword>
<proteinExistence type="inferred from homology"/>
<keyword evidence="4" id="KW-0406">Ion transport</keyword>
<dbReference type="AlphaFoldDB" id="A0A2G8SQB5"/>
<accession>A0A2G8SQB5</accession>
<feature type="transmembrane region" description="Helical" evidence="4">
    <location>
        <begin position="46"/>
        <end position="64"/>
    </location>
</feature>
<protein>
    <recommendedName>
        <fullName evidence="4">Copper transport protein</fullName>
    </recommendedName>
</protein>
<comment type="caution">
    <text evidence="5">The sequence shown here is derived from an EMBL/GenBank/DDBJ whole genome shotgun (WGS) entry which is preliminary data.</text>
</comment>
<dbReference type="Proteomes" id="UP000230002">
    <property type="component" value="Unassembled WGS sequence"/>
</dbReference>
<dbReference type="GO" id="GO:0005375">
    <property type="term" value="F:copper ion transmembrane transporter activity"/>
    <property type="evidence" value="ECO:0007669"/>
    <property type="project" value="UniProtKB-UniRule"/>
</dbReference>
<evidence type="ECO:0000313" key="5">
    <source>
        <dbReference type="EMBL" id="PIL35956.1"/>
    </source>
</evidence>
<dbReference type="OrthoDB" id="161814at2759"/>
<sequence>MNHGDHGGHDMPMPMGPKCSMNMLWNTQIEDTCIVFRSWHISTTSAFVFSCVVIAGLGVFYEYLRVAQRNLDLRIAATLSAQGKGKAAAAAHSHGSVSGRDSPEIDSEEAGLLTGTLVKKTNVGTPLPFTARVARASLYGAQVFLSFFLMLVFMTYNAYLILATVVGAAIGHFIFSAHMDIDAVLSGGGDNKGMACH</sequence>
<dbReference type="Pfam" id="PF04145">
    <property type="entry name" value="Ctr"/>
    <property type="match status" value="1"/>
</dbReference>
<evidence type="ECO:0000256" key="1">
    <source>
        <dbReference type="ARBA" id="ARBA00022692"/>
    </source>
</evidence>
<name>A0A2G8SQB5_9APHY</name>
<keyword evidence="4" id="KW-0813">Transport</keyword>
<keyword evidence="2 4" id="KW-1133">Transmembrane helix</keyword>
<dbReference type="EMBL" id="AYKW01000002">
    <property type="protein sequence ID" value="PIL35956.1"/>
    <property type="molecule type" value="Genomic_DNA"/>
</dbReference>
<dbReference type="GO" id="GO:0016020">
    <property type="term" value="C:membrane"/>
    <property type="evidence" value="ECO:0007669"/>
    <property type="project" value="UniProtKB-SubCell"/>
</dbReference>
<evidence type="ECO:0000256" key="4">
    <source>
        <dbReference type="RuleBase" id="RU367022"/>
    </source>
</evidence>
<gene>
    <name evidence="5" type="ORF">GSI_01616</name>
</gene>
<evidence type="ECO:0000256" key="2">
    <source>
        <dbReference type="ARBA" id="ARBA00022989"/>
    </source>
</evidence>
<dbReference type="PANTHER" id="PTHR12483">
    <property type="entry name" value="SOLUTE CARRIER FAMILY 31 COPPER TRANSPORTERS"/>
    <property type="match status" value="1"/>
</dbReference>
<dbReference type="InterPro" id="IPR007274">
    <property type="entry name" value="Cop_transporter"/>
</dbReference>
<evidence type="ECO:0000256" key="3">
    <source>
        <dbReference type="ARBA" id="ARBA00023136"/>
    </source>
</evidence>
<evidence type="ECO:0000313" key="6">
    <source>
        <dbReference type="Proteomes" id="UP000230002"/>
    </source>
</evidence>
<dbReference type="PANTHER" id="PTHR12483:SF115">
    <property type="entry name" value="COPPER TRANSPORT PROTEIN"/>
    <property type="match status" value="1"/>
</dbReference>
<reference evidence="5 6" key="1">
    <citation type="journal article" date="2015" name="Sci. Rep.">
        <title>Chromosome-level genome map provides insights into diverse defense mechanisms in the medicinal fungus Ganoderma sinense.</title>
        <authorList>
            <person name="Zhu Y."/>
            <person name="Xu J."/>
            <person name="Sun C."/>
            <person name="Zhou S."/>
            <person name="Xu H."/>
            <person name="Nelson D.R."/>
            <person name="Qian J."/>
            <person name="Song J."/>
            <person name="Luo H."/>
            <person name="Xiang L."/>
            <person name="Li Y."/>
            <person name="Xu Z."/>
            <person name="Ji A."/>
            <person name="Wang L."/>
            <person name="Lu S."/>
            <person name="Hayward A."/>
            <person name="Sun W."/>
            <person name="Li X."/>
            <person name="Schwartz D.C."/>
            <person name="Wang Y."/>
            <person name="Chen S."/>
        </authorList>
    </citation>
    <scope>NUCLEOTIDE SEQUENCE [LARGE SCALE GENOMIC DNA]</scope>
    <source>
        <strain evidence="5 6">ZZ0214-1</strain>
    </source>
</reference>
<comment type="similarity">
    <text evidence="4">Belongs to the copper transporter (Ctr) (TC 1.A.56) family. SLC31A subfamily.</text>
</comment>
<dbReference type="STRING" id="1077348.A0A2G8SQB5"/>
<keyword evidence="1 4" id="KW-0812">Transmembrane</keyword>
<keyword evidence="6" id="KW-1185">Reference proteome</keyword>